<reference evidence="1 2" key="1">
    <citation type="submission" date="2022-03" db="EMBL/GenBank/DDBJ databases">
        <title>Ignatzschineria rhizosphaerae HR5S32.</title>
        <authorList>
            <person name="Sun J.Q."/>
            <person name="Feng J.Y."/>
        </authorList>
    </citation>
    <scope>NUCLEOTIDE SEQUENCE [LARGE SCALE GENOMIC DNA]</scope>
    <source>
        <strain evidence="1 2">HR5S32</strain>
    </source>
</reference>
<name>A0ABY3X672_9GAMM</name>
<organism evidence="1 2">
    <name type="scientific">Ignatzschineria rhizosphaerae</name>
    <dbReference type="NCBI Taxonomy" id="2923279"/>
    <lineage>
        <taxon>Bacteria</taxon>
        <taxon>Pseudomonadati</taxon>
        <taxon>Pseudomonadota</taxon>
        <taxon>Gammaproteobacteria</taxon>
        <taxon>Cardiobacteriales</taxon>
        <taxon>Ignatzschineriaceae</taxon>
        <taxon>Ignatzschineria</taxon>
    </lineage>
</organism>
<proteinExistence type="predicted"/>
<dbReference type="Proteomes" id="UP000829542">
    <property type="component" value="Chromosome"/>
</dbReference>
<sequence>MKKNNLSAELLLIVFIQSFNDLIHQYTNILINHLAKGETAQGLELAYQIDDDLKQLFEDIEAIQTKLNF</sequence>
<protein>
    <submittedName>
        <fullName evidence="1">Uncharacterized protein</fullName>
    </submittedName>
</protein>
<evidence type="ECO:0000313" key="2">
    <source>
        <dbReference type="Proteomes" id="UP000829542"/>
    </source>
</evidence>
<dbReference type="EMBL" id="CP093379">
    <property type="protein sequence ID" value="UNM96285.1"/>
    <property type="molecule type" value="Genomic_DNA"/>
</dbReference>
<dbReference type="RefSeq" id="WP_242149547.1">
    <property type="nucleotide sequence ID" value="NZ_CP093379.1"/>
</dbReference>
<keyword evidence="2" id="KW-1185">Reference proteome</keyword>
<evidence type="ECO:0000313" key="1">
    <source>
        <dbReference type="EMBL" id="UNM96285.1"/>
    </source>
</evidence>
<accession>A0ABY3X672</accession>
<gene>
    <name evidence="1" type="ORF">MMG00_14005</name>
</gene>